<dbReference type="EMBL" id="NHRY01000223">
    <property type="protein sequence ID" value="PPQ29669.1"/>
    <property type="molecule type" value="Genomic_DNA"/>
</dbReference>
<sequence length="72" mass="8289">MRVQDRIRQLRTQLALFPKIEQLRTELALCRRLGLGLAEGGVPQAVEDYASALEIRLWLLLISTNDWQASPW</sequence>
<keyword evidence="2" id="KW-1185">Reference proteome</keyword>
<organism evidence="1 2">
    <name type="scientific">Rhodopila globiformis</name>
    <name type="common">Rhodopseudomonas globiformis</name>
    <dbReference type="NCBI Taxonomy" id="1071"/>
    <lineage>
        <taxon>Bacteria</taxon>
        <taxon>Pseudomonadati</taxon>
        <taxon>Pseudomonadota</taxon>
        <taxon>Alphaproteobacteria</taxon>
        <taxon>Acetobacterales</taxon>
        <taxon>Acetobacteraceae</taxon>
        <taxon>Rhodopila</taxon>
    </lineage>
</organism>
<reference evidence="1 2" key="1">
    <citation type="journal article" date="2018" name="Arch. Microbiol.">
        <title>New insights into the metabolic potential of the phototrophic purple bacterium Rhodopila globiformis DSM 161(T) from its draft genome sequence and evidence for a vanadium-dependent nitrogenase.</title>
        <authorList>
            <person name="Imhoff J.F."/>
            <person name="Rahn T."/>
            <person name="Kunzel S."/>
            <person name="Neulinger S.C."/>
        </authorList>
    </citation>
    <scope>NUCLEOTIDE SEQUENCE [LARGE SCALE GENOMIC DNA]</scope>
    <source>
        <strain evidence="1 2">DSM 161</strain>
    </source>
</reference>
<evidence type="ECO:0000313" key="2">
    <source>
        <dbReference type="Proteomes" id="UP000239724"/>
    </source>
</evidence>
<proteinExistence type="predicted"/>
<dbReference type="Proteomes" id="UP000239724">
    <property type="component" value="Unassembled WGS sequence"/>
</dbReference>
<evidence type="ECO:0000313" key="1">
    <source>
        <dbReference type="EMBL" id="PPQ29669.1"/>
    </source>
</evidence>
<accession>A0A2S6N4Z0</accession>
<dbReference type="AlphaFoldDB" id="A0A2S6N4Z0"/>
<comment type="caution">
    <text evidence="1">The sequence shown here is derived from an EMBL/GenBank/DDBJ whole genome shotgun (WGS) entry which is preliminary data.</text>
</comment>
<dbReference type="RefSeq" id="WP_104520773.1">
    <property type="nucleotide sequence ID" value="NZ_NHRY01000223.1"/>
</dbReference>
<name>A0A2S6N4Z0_RHOGL</name>
<protein>
    <submittedName>
        <fullName evidence="1">Uncharacterized protein</fullName>
    </submittedName>
</protein>
<gene>
    <name evidence="1" type="ORF">CCS01_20980</name>
</gene>